<dbReference type="Proteomes" id="UP000001203">
    <property type="component" value="Chromosome linear"/>
</dbReference>
<sequence>MEVTQVTKNLNQGIRTASKSIVDLSFLIPFGFGLLAWRQLILKGWQLETIPWYVLAWYAFDSFIKLQRIDETSEDS</sequence>
<name>B1X335_CROS5</name>
<keyword evidence="1" id="KW-1133">Transmembrane helix</keyword>
<dbReference type="AlphaFoldDB" id="B1X335"/>
<evidence type="ECO:0000256" key="1">
    <source>
        <dbReference type="SAM" id="Phobius"/>
    </source>
</evidence>
<evidence type="ECO:0000313" key="3">
    <source>
        <dbReference type="Proteomes" id="UP000001203"/>
    </source>
</evidence>
<dbReference type="EMBL" id="CP000807">
    <property type="protein sequence ID" value="ACB54546.1"/>
    <property type="molecule type" value="Genomic_DNA"/>
</dbReference>
<dbReference type="STRING" id="43989.cce_5200"/>
<dbReference type="KEGG" id="cyt:cce_5200"/>
<feature type="transmembrane region" description="Helical" evidence="1">
    <location>
        <begin position="20"/>
        <end position="37"/>
    </location>
</feature>
<gene>
    <name evidence="2" type="ordered locus">cce_5200</name>
</gene>
<keyword evidence="1" id="KW-0472">Membrane</keyword>
<keyword evidence="3" id="KW-1185">Reference proteome</keyword>
<dbReference type="RefSeq" id="WP_009547573.1">
    <property type="nucleotide sequence ID" value="NC_010547.1"/>
</dbReference>
<protein>
    <submittedName>
        <fullName evidence="2">Uncharacterized protein</fullName>
    </submittedName>
</protein>
<accession>B1X335</accession>
<reference evidence="2 3" key="1">
    <citation type="journal article" date="2008" name="Proc. Natl. Acad. Sci. U.S.A.">
        <title>The genome of Cyanothece 51142, a unicellular diazotrophic cyanobacterium important in the marine nitrogen cycle.</title>
        <authorList>
            <person name="Welsh E.A."/>
            <person name="Liberton M."/>
            <person name="Stoeckel J."/>
            <person name="Loh T."/>
            <person name="Elvitigala T."/>
            <person name="Wang C."/>
            <person name="Wollam A."/>
            <person name="Fulton R.S."/>
            <person name="Clifton S.W."/>
            <person name="Jacobs J.M."/>
            <person name="Aurora R."/>
            <person name="Ghosh B.K."/>
            <person name="Sherman L.A."/>
            <person name="Smith R.D."/>
            <person name="Wilson R.K."/>
            <person name="Pakrasi H.B."/>
        </authorList>
    </citation>
    <scope>NUCLEOTIDE SEQUENCE [LARGE SCALE GENOMIC DNA]</scope>
    <source>
        <strain evidence="3">ATCC 51142 / BH68</strain>
    </source>
</reference>
<dbReference type="HOGENOM" id="CLU_2648417_0_0_3"/>
<proteinExistence type="predicted"/>
<organism evidence="2 3">
    <name type="scientific">Crocosphaera subtropica (strain ATCC 51142 / BH68)</name>
    <name type="common">Cyanothece sp. (strain ATCC 51142)</name>
    <dbReference type="NCBI Taxonomy" id="43989"/>
    <lineage>
        <taxon>Bacteria</taxon>
        <taxon>Bacillati</taxon>
        <taxon>Cyanobacteriota</taxon>
        <taxon>Cyanophyceae</taxon>
        <taxon>Oscillatoriophycideae</taxon>
        <taxon>Chroococcales</taxon>
        <taxon>Aphanothecaceae</taxon>
        <taxon>Crocosphaera</taxon>
        <taxon>Crocosphaera subtropica</taxon>
    </lineage>
</organism>
<keyword evidence="1" id="KW-0812">Transmembrane</keyword>
<dbReference type="OrthoDB" id="514446at2"/>
<evidence type="ECO:0000313" key="2">
    <source>
        <dbReference type="EMBL" id="ACB54546.1"/>
    </source>
</evidence>